<keyword evidence="1" id="KW-0234">DNA repair</keyword>
<evidence type="ECO:0000259" key="4">
    <source>
        <dbReference type="Pfam" id="PF20209"/>
    </source>
</evidence>
<dbReference type="GO" id="GO:0005524">
    <property type="term" value="F:ATP binding"/>
    <property type="evidence" value="ECO:0007669"/>
    <property type="project" value="UniProtKB-KW"/>
</dbReference>
<dbReference type="EC" id="5.6.2.3" evidence="1"/>
<organism evidence="5 6">
    <name type="scientific">Folsomia candida</name>
    <name type="common">Springtail</name>
    <dbReference type="NCBI Taxonomy" id="158441"/>
    <lineage>
        <taxon>Eukaryota</taxon>
        <taxon>Metazoa</taxon>
        <taxon>Ecdysozoa</taxon>
        <taxon>Arthropoda</taxon>
        <taxon>Hexapoda</taxon>
        <taxon>Collembola</taxon>
        <taxon>Entomobryomorpha</taxon>
        <taxon>Isotomoidea</taxon>
        <taxon>Isotomidae</taxon>
        <taxon>Proisotominae</taxon>
        <taxon>Folsomia</taxon>
    </lineage>
</organism>
<dbReference type="PANTHER" id="PTHR47642:SF5">
    <property type="entry name" value="ATP-DEPENDENT DNA HELICASE"/>
    <property type="match status" value="1"/>
</dbReference>
<keyword evidence="1" id="KW-0547">Nucleotide-binding</keyword>
<evidence type="ECO:0000256" key="1">
    <source>
        <dbReference type="RuleBase" id="RU363044"/>
    </source>
</evidence>
<dbReference type="InterPro" id="IPR051055">
    <property type="entry name" value="PIF1_helicase"/>
</dbReference>
<dbReference type="OrthoDB" id="10057854at2759"/>
<dbReference type="InterPro" id="IPR027417">
    <property type="entry name" value="P-loop_NTPase"/>
</dbReference>
<dbReference type="CDD" id="cd18809">
    <property type="entry name" value="SF1_C_RecD"/>
    <property type="match status" value="1"/>
</dbReference>
<dbReference type="InterPro" id="IPR010285">
    <property type="entry name" value="DNA_helicase_pif1-like_DEAD"/>
</dbReference>
<keyword evidence="1" id="KW-0378">Hydrolase</keyword>
<sequence>MPYKARKRRKWEQMRWAKRSCTTTTTPDVPAGSEISNIDNTHDEVSQIVERTGGGTIDQQPIRAHNIPHSWEETPQQILFRVNINQAADWQCRICDRIWYKKGIRSLIVTQTIHDLLAAVENKYDETVKSQLLPEVLDVIDCCLRCHDNLKKGRVPAVALVNNMFVPPSPNIIKKLSEVESRVLSRAKAFLKIFKLGRGRGQSALRGQVIHFAQSVEEVQDQLRLGPDNNYSTVIVSESVENFPHSSIYTIRPTVLREALEWLLIHNVGYSNITIEQFNLNGIRIQDLIIQENTTPSPVINDRQRGHRVHYGYIAVKGKIWMSSMQLSFCQTAAIFGISAGKQCTAISAVAMAYAAVKPPSEWTVQDGDRILMEGDFYYNQCRQNLVAGSRVIMEMEQRPIIPEHLAVDEILGEVRNCYGRTVRIELIHGGTVIYGGLDKFPNEAQLVTINSVADAVSQFLYGSYTMGLIRTEEHIFYFDSHSRSQQGHISLAKSAKAVILRLDRHHPGSLNHVRSIVNKNCVGGPDSAIITITPLNLTILDQEEENIAPLHHQENLLPETVAFGEEAVEDCLLHPVDYIEPQLEKFNLNRTAAPPVRLTSENHLEEKCFITCFPHGQFGLDENRDARLRPTTHAYFQTRVMSGDARFHRNDYLFYALSRSEESIIRSKINICGNMMYQDPANENAPAAENLHLYMSAIRGSRSYWKKYTGDIMAMITRLGPPTFFLTVSYDDMGSEDVLNAMWKASHPKNDPPPDNIQDLPFEIRRELLNSNPVAAARHFNLRTGELLKLLNHDQTIFGKPVVDYTFRVEFQDRGSPHLHSLIWIQDAPELSTPEGIQFIDRNVSCRIQGSGMEDIVRRYQSHRDTTTCCKKSSTCGFGFPRPLASQTTLEETSKGPAVILRRCEGEERAVIGVAGVALYIAKYIGKNEPETLRDDIRHTLQTLRDSRQPIRVQMEKVSRLLLSRRTVGSQEAAYRMANLPMRHSSRSFVYIPTYLPGDRIRLLKKNAYLERDEVQFASNIIDKYCNRPDDLRNICLFEFASKYQPVRNYQQVDDDLDEGEEDERNTVGVTPRSFYLKDRTMGLWREREKYAVIKSPPFHSDSDADNFIYSHLLLYVPFIEENFMAGGESVAEAYEKNKANMRSTLDFPLIRPDMEKDLETAALHAADHDSDSQSAHIINGGEEYQYLPDVYDGSNVLPAQEEYRIALMDDDCFMAEKLKMNQDQKLIYDMIAGHLCDPSKGQLQLFISGAGGTGKSFLISLMTNLICKTEDGPGPLGVLLAAPTGVAALNINGQTLHRTFQLAVETGAVPRYAPLGAMMLQRMRDKFRDVEWIIMDEVSMISYELFRQVSQRLGECFDNMLPFGGKNVIVVGDLFQLEPVNGHCIYDQPLHFAAEEHLWKNFAFRELTVNMRQGQDPLLHICNNLREGNITTTNLHELRMREFNEDKSTTAMKEKFKDAIRIYPTRSQTAAYNRLKTKLFRSDPNTRVYTIKARDSFSSGNKAGSRAPIEYSHRDSNKCGGFVSKIDLAVGSRIMVVRNSPTNRYLVNGSMGTIVGFKWEELARDQHHHGDLPSSVLVKFDDWRIVGSQEGIYELKPTDVVYSGRAKEEIQRRMLPIVLCWAVTVHKVQGITVDKAVIYLGAEIFAHGQAYVALSRVRTLDGVAILEQDDNKLTAKPPDKLIEEMTRLRAL</sequence>
<keyword evidence="1 5" id="KW-0347">Helicase</keyword>
<feature type="domain" description="DNA helicase Pif1-like DEAD-box helicase" evidence="2">
    <location>
        <begin position="1222"/>
        <end position="1418"/>
    </location>
</feature>
<dbReference type="Pfam" id="PF05970">
    <property type="entry name" value="PIF1"/>
    <property type="match status" value="1"/>
</dbReference>
<dbReference type="STRING" id="158441.A0A226E5P5"/>
<protein>
    <recommendedName>
        <fullName evidence="1">ATP-dependent DNA helicase</fullName>
        <ecNumber evidence="1">5.6.2.3</ecNumber>
    </recommendedName>
</protein>
<dbReference type="Proteomes" id="UP000198287">
    <property type="component" value="Unassembled WGS sequence"/>
</dbReference>
<dbReference type="GO" id="GO:0006310">
    <property type="term" value="P:DNA recombination"/>
    <property type="evidence" value="ECO:0007669"/>
    <property type="project" value="UniProtKB-KW"/>
</dbReference>
<evidence type="ECO:0000313" key="5">
    <source>
        <dbReference type="EMBL" id="OXA52749.1"/>
    </source>
</evidence>
<keyword evidence="6" id="KW-1185">Reference proteome</keyword>
<dbReference type="GO" id="GO:0006281">
    <property type="term" value="P:DNA repair"/>
    <property type="evidence" value="ECO:0007669"/>
    <property type="project" value="UniProtKB-KW"/>
</dbReference>
<feature type="domain" description="DUF6570" evidence="4">
    <location>
        <begin position="152"/>
        <end position="281"/>
    </location>
</feature>
<dbReference type="InterPro" id="IPR046700">
    <property type="entry name" value="DUF6570"/>
</dbReference>
<name>A0A226E5P5_FOLCA</name>
<dbReference type="Pfam" id="PF20209">
    <property type="entry name" value="DUF6570"/>
    <property type="match status" value="1"/>
</dbReference>
<dbReference type="InterPro" id="IPR025476">
    <property type="entry name" value="Helitron_helicase-like"/>
</dbReference>
<evidence type="ECO:0000313" key="6">
    <source>
        <dbReference type="Proteomes" id="UP000198287"/>
    </source>
</evidence>
<keyword evidence="1" id="KW-0227">DNA damage</keyword>
<evidence type="ECO:0000259" key="2">
    <source>
        <dbReference type="Pfam" id="PF05970"/>
    </source>
</evidence>
<accession>A0A226E5P5</accession>
<feature type="domain" description="Helitron helicase-like" evidence="3">
    <location>
        <begin position="675"/>
        <end position="824"/>
    </location>
</feature>
<dbReference type="PANTHER" id="PTHR47642">
    <property type="entry name" value="ATP-DEPENDENT DNA HELICASE"/>
    <property type="match status" value="1"/>
</dbReference>
<dbReference type="EMBL" id="LNIX01000006">
    <property type="protein sequence ID" value="OXA52749.1"/>
    <property type="molecule type" value="Genomic_DNA"/>
</dbReference>
<dbReference type="SUPFAM" id="SSF52540">
    <property type="entry name" value="P-loop containing nucleoside triphosphate hydrolases"/>
    <property type="match status" value="2"/>
</dbReference>
<gene>
    <name evidence="5" type="ORF">Fcan01_12224</name>
</gene>
<proteinExistence type="inferred from homology"/>
<dbReference type="GO" id="GO:0000723">
    <property type="term" value="P:telomere maintenance"/>
    <property type="evidence" value="ECO:0007669"/>
    <property type="project" value="InterPro"/>
</dbReference>
<comment type="cofactor">
    <cofactor evidence="1">
        <name>Mg(2+)</name>
        <dbReference type="ChEBI" id="CHEBI:18420"/>
    </cofactor>
</comment>
<dbReference type="GO" id="GO:0043139">
    <property type="term" value="F:5'-3' DNA helicase activity"/>
    <property type="evidence" value="ECO:0007669"/>
    <property type="project" value="UniProtKB-EC"/>
</dbReference>
<comment type="catalytic activity">
    <reaction evidence="1">
        <text>ATP + H2O = ADP + phosphate + H(+)</text>
        <dbReference type="Rhea" id="RHEA:13065"/>
        <dbReference type="ChEBI" id="CHEBI:15377"/>
        <dbReference type="ChEBI" id="CHEBI:15378"/>
        <dbReference type="ChEBI" id="CHEBI:30616"/>
        <dbReference type="ChEBI" id="CHEBI:43474"/>
        <dbReference type="ChEBI" id="CHEBI:456216"/>
        <dbReference type="EC" id="5.6.2.3"/>
    </reaction>
</comment>
<dbReference type="GO" id="GO:0016887">
    <property type="term" value="F:ATP hydrolysis activity"/>
    <property type="evidence" value="ECO:0007669"/>
    <property type="project" value="RHEA"/>
</dbReference>
<reference evidence="5 6" key="1">
    <citation type="submission" date="2015-12" db="EMBL/GenBank/DDBJ databases">
        <title>The genome of Folsomia candida.</title>
        <authorList>
            <person name="Faddeeva A."/>
            <person name="Derks M.F."/>
            <person name="Anvar Y."/>
            <person name="Smit S."/>
            <person name="Van Straalen N."/>
            <person name="Roelofs D."/>
        </authorList>
    </citation>
    <scope>NUCLEOTIDE SEQUENCE [LARGE SCALE GENOMIC DNA]</scope>
    <source>
        <strain evidence="5 6">VU population</strain>
        <tissue evidence="5">Whole body</tissue>
    </source>
</reference>
<dbReference type="Gene3D" id="3.90.70.120">
    <property type="match status" value="1"/>
</dbReference>
<keyword evidence="1" id="KW-0233">DNA recombination</keyword>
<keyword evidence="1" id="KW-0067">ATP-binding</keyword>
<comment type="similarity">
    <text evidence="1">Belongs to the helicase family.</text>
</comment>
<dbReference type="Pfam" id="PF14214">
    <property type="entry name" value="Helitron_like_N"/>
    <property type="match status" value="1"/>
</dbReference>
<dbReference type="Gene3D" id="3.40.50.300">
    <property type="entry name" value="P-loop containing nucleotide triphosphate hydrolases"/>
    <property type="match status" value="1"/>
</dbReference>
<comment type="caution">
    <text evidence="5">The sequence shown here is derived from an EMBL/GenBank/DDBJ whole genome shotgun (WGS) entry which is preliminary data.</text>
</comment>
<evidence type="ECO:0000259" key="3">
    <source>
        <dbReference type="Pfam" id="PF14214"/>
    </source>
</evidence>